<keyword evidence="7 12" id="KW-0378">Hydrolase</keyword>
<gene>
    <name evidence="12" type="primary">rnj</name>
    <name evidence="18" type="ORF">CFK37_16475</name>
</gene>
<evidence type="ECO:0000259" key="17">
    <source>
        <dbReference type="SMART" id="SM00849"/>
    </source>
</evidence>
<comment type="cofactor">
    <cofactor evidence="13 16">
        <name>Zn(2+)</name>
        <dbReference type="ChEBI" id="CHEBI:29105"/>
    </cofactor>
    <text evidence="13 16">Binds 2 Zn(2+) ions per subunit. It is not clear if Zn(2+) or Mg(2+) is physiologically important.</text>
</comment>
<accession>A0A220U653</accession>
<dbReference type="SUPFAM" id="SSF56281">
    <property type="entry name" value="Metallo-hydrolase/oxidoreductase"/>
    <property type="match status" value="1"/>
</dbReference>
<dbReference type="OrthoDB" id="9758375at2"/>
<dbReference type="KEGG" id="vil:CFK37_16475"/>
<evidence type="ECO:0000256" key="16">
    <source>
        <dbReference type="PIRSR" id="PIRSR004803-3"/>
    </source>
</evidence>
<dbReference type="Pfam" id="PF17770">
    <property type="entry name" value="RNase_J_C"/>
    <property type="match status" value="1"/>
</dbReference>
<dbReference type="Gene3D" id="3.10.20.580">
    <property type="match status" value="1"/>
</dbReference>
<evidence type="ECO:0000256" key="11">
    <source>
        <dbReference type="ARBA" id="ARBA00065702"/>
    </source>
</evidence>
<dbReference type="Proteomes" id="UP000198312">
    <property type="component" value="Chromosome"/>
</dbReference>
<dbReference type="AlphaFoldDB" id="A0A220U653"/>
<dbReference type="PANTHER" id="PTHR43694">
    <property type="entry name" value="RIBONUCLEASE J"/>
    <property type="match status" value="1"/>
</dbReference>
<dbReference type="GO" id="GO:0008270">
    <property type="term" value="F:zinc ion binding"/>
    <property type="evidence" value="ECO:0007669"/>
    <property type="project" value="InterPro"/>
</dbReference>
<evidence type="ECO:0000256" key="8">
    <source>
        <dbReference type="ARBA" id="ARBA00022833"/>
    </source>
</evidence>
<dbReference type="EMBL" id="CP022315">
    <property type="protein sequence ID" value="ASK63638.1"/>
    <property type="molecule type" value="Genomic_DNA"/>
</dbReference>
<feature type="binding site" evidence="16">
    <location>
        <position position="74"/>
    </location>
    <ligand>
        <name>Zn(2+)</name>
        <dbReference type="ChEBI" id="CHEBI:29105"/>
        <label>1</label>
        <note>catalytic</note>
    </ligand>
</feature>
<dbReference type="GO" id="GO:0006397">
    <property type="term" value="P:mRNA processing"/>
    <property type="evidence" value="ECO:0007669"/>
    <property type="project" value="UniProtKB-ARBA"/>
</dbReference>
<dbReference type="EC" id="3.1.-.-" evidence="12 13"/>
<keyword evidence="2 12" id="KW-0963">Cytoplasm</keyword>
<dbReference type="PIRSF" id="PIRSF004803">
    <property type="entry name" value="RnjA"/>
    <property type="match status" value="1"/>
</dbReference>
<feature type="active site" description="Proton donor" evidence="14">
    <location>
        <position position="195"/>
    </location>
</feature>
<comment type="function">
    <text evidence="12">An RNase that has 5'-3' exonuclease and possibly endonuclease activity. Involved in maturation of rRNA and in some organisms also mRNA maturation and/or decay.</text>
</comment>
<comment type="subunit">
    <text evidence="11">Unclear whether it forms homodimers or belongs to a larger complex. According to probably does not form homodimers, while shows homodimer formation. Both reports show RNase J1 and J2 interaction, probably as a heterotetramer shows it is a component of a possible RNA degradosome complex composed of rny, rnjA, rnjB, pnp, pfkA and eno, while finds no evidence of an RNA degradosome complex.</text>
</comment>
<evidence type="ECO:0000256" key="6">
    <source>
        <dbReference type="ARBA" id="ARBA00022759"/>
    </source>
</evidence>
<dbReference type="SMART" id="SM00849">
    <property type="entry name" value="Lactamase_B"/>
    <property type="match status" value="1"/>
</dbReference>
<evidence type="ECO:0000256" key="13">
    <source>
        <dbReference type="PIRNR" id="PIRNR004803"/>
    </source>
</evidence>
<keyword evidence="19" id="KW-1185">Reference proteome</keyword>
<evidence type="ECO:0000256" key="12">
    <source>
        <dbReference type="HAMAP-Rule" id="MF_01491"/>
    </source>
</evidence>
<feature type="binding site" evidence="16">
    <location>
        <position position="164"/>
    </location>
    <ligand>
        <name>Zn(2+)</name>
        <dbReference type="ChEBI" id="CHEBI:29105"/>
        <label>2</label>
        <note>catalytic</note>
    </ligand>
</feature>
<evidence type="ECO:0000256" key="4">
    <source>
        <dbReference type="ARBA" id="ARBA00022722"/>
    </source>
</evidence>
<dbReference type="PANTHER" id="PTHR43694:SF1">
    <property type="entry name" value="RIBONUCLEASE J"/>
    <property type="match status" value="1"/>
</dbReference>
<dbReference type="Pfam" id="PF00753">
    <property type="entry name" value="Lactamase_B"/>
    <property type="match status" value="1"/>
</dbReference>
<feature type="binding site" evidence="12 15">
    <location>
        <begin position="364"/>
        <end position="368"/>
    </location>
    <ligand>
        <name>substrate</name>
    </ligand>
</feature>
<name>A0A220U653_9BACI</name>
<dbReference type="InterPro" id="IPR036866">
    <property type="entry name" value="RibonucZ/Hydroxyglut_hydro"/>
</dbReference>
<dbReference type="Pfam" id="PF22505">
    <property type="entry name" value="RNase_J_b_CASP"/>
    <property type="match status" value="1"/>
</dbReference>
<keyword evidence="9 12" id="KW-0269">Exonuclease</keyword>
<organism evidence="18 19">
    <name type="scientific">Virgibacillus phasianinus</name>
    <dbReference type="NCBI Taxonomy" id="2017483"/>
    <lineage>
        <taxon>Bacteria</taxon>
        <taxon>Bacillati</taxon>
        <taxon>Bacillota</taxon>
        <taxon>Bacilli</taxon>
        <taxon>Bacillales</taxon>
        <taxon>Bacillaceae</taxon>
        <taxon>Virgibacillus</taxon>
    </lineage>
</organism>
<feature type="active site" description="Proton acceptor" evidence="14">
    <location>
        <position position="368"/>
    </location>
</feature>
<dbReference type="FunFam" id="3.10.20.580:FF:000001">
    <property type="entry name" value="Ribonuclease J"/>
    <property type="match status" value="1"/>
</dbReference>
<evidence type="ECO:0000256" key="7">
    <source>
        <dbReference type="ARBA" id="ARBA00022801"/>
    </source>
</evidence>
<comment type="subunit">
    <text evidence="12">Homodimer, may be a subunit of the RNA degradosome.</text>
</comment>
<keyword evidence="6 12" id="KW-0255">Endonuclease</keyword>
<dbReference type="HAMAP" id="MF_01491">
    <property type="entry name" value="RNase_J_bact"/>
    <property type="match status" value="1"/>
</dbReference>
<reference evidence="18 19" key="1">
    <citation type="submission" date="2017-07" db="EMBL/GenBank/DDBJ databases">
        <title>Virgibacillus sp. LM2416.</title>
        <authorList>
            <person name="Tak E.J."/>
            <person name="Bae J.-W."/>
        </authorList>
    </citation>
    <scope>NUCLEOTIDE SEQUENCE [LARGE SCALE GENOMIC DNA]</scope>
    <source>
        <strain evidence="18 19">LM2416</strain>
    </source>
</reference>
<sequence>MKFVKNDQTAVFSLGGLGEIGKNTYAVQFQDEIILIDAGIKFPEDELLGIDYVIPDYTYLIQNQDKIKGLFVTHGHEDHIGGIPYLLREINIPIYAGKLALGLIRNKLDEHGLLRRAKLNPIQEDDVIKFRKTSVSFFRTTHSIPDSYGVVVKTPPGNIVHTGDFKFDFTPVGEPANIAKMAEIGREGVLCLLSDSTNSEVPGFTMSEREVGGNINDIFGRVDGRLIFATFASNIYRLQQVVEAAVKHNRKVAVFGRSMESSISIGQDLGYINAPKETFIDAHQINRLPANEVVILCTGSQGEPMAALSRIANGTHRQIQTIPGDTVVFSSSPIPGNNVSVSRIINKLYRAGSDVIHGPLSNIHTSGHGSQEEQKLMLRLIRPKYFMPIHGEYRMLKEHTKLAEACDVQPENCFIMDIGDVLALGKDNAMVAGKIPSGSVYVDGSGIGDIGNIVLRDRRILSEEGLVIVVVSIDMKEFKISAGPDIISRGFVYMRESEDLINEAQKLVSAHLNKVMERRTTQWSEIKNEITDTIAPFLFDKTKRRPMVLPIIMEV</sequence>
<comment type="similarity">
    <text evidence="12 13">Belongs to the metallo-beta-lactamase superfamily. RNA-metabolizing metallo-beta-lactamase-like family. Bacterial RNase J subfamily.</text>
</comment>
<dbReference type="GO" id="GO:0004534">
    <property type="term" value="F:5'-3' RNA exonuclease activity"/>
    <property type="evidence" value="ECO:0007669"/>
    <property type="project" value="UniProtKB-UniRule"/>
</dbReference>
<dbReference type="GO" id="GO:0004521">
    <property type="term" value="F:RNA endonuclease activity"/>
    <property type="evidence" value="ECO:0007669"/>
    <property type="project" value="UniProtKB-UniRule"/>
</dbReference>
<evidence type="ECO:0000256" key="9">
    <source>
        <dbReference type="ARBA" id="ARBA00022839"/>
    </source>
</evidence>
<evidence type="ECO:0000256" key="2">
    <source>
        <dbReference type="ARBA" id="ARBA00022490"/>
    </source>
</evidence>
<evidence type="ECO:0000256" key="5">
    <source>
        <dbReference type="ARBA" id="ARBA00022723"/>
    </source>
</evidence>
<dbReference type="InterPro" id="IPR004613">
    <property type="entry name" value="RNase_J"/>
</dbReference>
<evidence type="ECO:0000256" key="10">
    <source>
        <dbReference type="ARBA" id="ARBA00022884"/>
    </source>
</evidence>
<dbReference type="Gene3D" id="3.40.50.10710">
    <property type="entry name" value="Metallo-hydrolase/oxidoreductase"/>
    <property type="match status" value="1"/>
</dbReference>
<dbReference type="PROSITE" id="PS01292">
    <property type="entry name" value="UPF0036"/>
    <property type="match status" value="1"/>
</dbReference>
<dbReference type="InterPro" id="IPR042173">
    <property type="entry name" value="RNase_J_2"/>
</dbReference>
<evidence type="ECO:0000256" key="3">
    <source>
        <dbReference type="ARBA" id="ARBA00022552"/>
    </source>
</evidence>
<dbReference type="GO" id="GO:0006364">
    <property type="term" value="P:rRNA processing"/>
    <property type="evidence" value="ECO:0007669"/>
    <property type="project" value="UniProtKB-UniRule"/>
</dbReference>
<keyword evidence="8 16" id="KW-0862">Zinc</keyword>
<dbReference type="GO" id="GO:0003723">
    <property type="term" value="F:RNA binding"/>
    <property type="evidence" value="ECO:0007669"/>
    <property type="project" value="UniProtKB-UniRule"/>
</dbReference>
<keyword evidence="3 12" id="KW-0698">rRNA processing</keyword>
<dbReference type="NCBIfam" id="NF047419">
    <property type="entry name" value="RNase_J1_RnjA"/>
    <property type="match status" value="1"/>
</dbReference>
<dbReference type="CDD" id="cd07714">
    <property type="entry name" value="RNaseJ_MBL-fold"/>
    <property type="match status" value="1"/>
</dbReference>
<dbReference type="InterPro" id="IPR001587">
    <property type="entry name" value="RNase_J_CS"/>
</dbReference>
<protein>
    <recommendedName>
        <fullName evidence="12 13">Ribonuclease J</fullName>
        <shortName evidence="12">RNase J</shortName>
        <ecNumber evidence="12 13">3.1.-.-</ecNumber>
    </recommendedName>
</protein>
<dbReference type="RefSeq" id="WP_089062897.1">
    <property type="nucleotide sequence ID" value="NZ_CP022315.1"/>
</dbReference>
<evidence type="ECO:0000256" key="1">
    <source>
        <dbReference type="ARBA" id="ARBA00004496"/>
    </source>
</evidence>
<dbReference type="Gene3D" id="3.60.15.10">
    <property type="entry name" value="Ribonuclease Z/Hydroxyacylglutathione hydrolase-like"/>
    <property type="match status" value="1"/>
</dbReference>
<keyword evidence="16" id="KW-0106">Calcium</keyword>
<evidence type="ECO:0000313" key="18">
    <source>
        <dbReference type="EMBL" id="ASK63638.1"/>
    </source>
</evidence>
<feature type="binding site" evidence="16">
    <location>
        <position position="51"/>
    </location>
    <ligand>
        <name>Ca(2+)</name>
        <dbReference type="ChEBI" id="CHEBI:29108"/>
    </ligand>
</feature>
<feature type="binding site" evidence="16">
    <location>
        <position position="390"/>
    </location>
    <ligand>
        <name>Zn(2+)</name>
        <dbReference type="ChEBI" id="CHEBI:29105"/>
        <label>2</label>
        <note>catalytic</note>
    </ligand>
</feature>
<feature type="binding site" evidence="16">
    <location>
        <position position="443"/>
    </location>
    <ligand>
        <name>Ca(2+)</name>
        <dbReference type="ChEBI" id="CHEBI:29108"/>
    </ligand>
</feature>
<dbReference type="InterPro" id="IPR001279">
    <property type="entry name" value="Metallo-B-lactamas"/>
</dbReference>
<feature type="binding site" evidence="16">
    <location>
        <position position="79"/>
    </location>
    <ligand>
        <name>Zn(2+)</name>
        <dbReference type="ChEBI" id="CHEBI:29105"/>
        <label>2</label>
        <note>catalytic</note>
    </ligand>
</feature>
<dbReference type="InterPro" id="IPR030854">
    <property type="entry name" value="RNase_J_bac"/>
</dbReference>
<feature type="binding site" evidence="15">
    <location>
        <begin position="232"/>
        <end position="234"/>
    </location>
    <ligand>
        <name>substrate</name>
    </ligand>
</feature>
<comment type="subcellular location">
    <subcellularLocation>
        <location evidence="1 12 13">Cytoplasm</location>
    </subcellularLocation>
</comment>
<dbReference type="NCBIfam" id="TIGR00649">
    <property type="entry name" value="MG423"/>
    <property type="match status" value="1"/>
</dbReference>
<feature type="binding site" evidence="16">
    <location>
        <position position="49"/>
    </location>
    <ligand>
        <name>Ca(2+)</name>
        <dbReference type="ChEBI" id="CHEBI:29108"/>
    </ligand>
</feature>
<evidence type="ECO:0000256" key="15">
    <source>
        <dbReference type="PIRSR" id="PIRSR004803-2"/>
    </source>
</evidence>
<dbReference type="InterPro" id="IPR055132">
    <property type="entry name" value="RNase_J_b_CASP"/>
</dbReference>
<feature type="binding site" evidence="16">
    <location>
        <position position="142"/>
    </location>
    <ligand>
        <name>Zn(2+)</name>
        <dbReference type="ChEBI" id="CHEBI:29105"/>
        <label>1</label>
        <note>catalytic</note>
    </ligand>
</feature>
<keyword evidence="5 13" id="KW-0479">Metal-binding</keyword>
<feature type="binding site" evidence="16">
    <location>
        <position position="78"/>
    </location>
    <ligand>
        <name>Zn(2+)</name>
        <dbReference type="ChEBI" id="CHEBI:29105"/>
        <label>2</label>
        <note>catalytic</note>
    </ligand>
</feature>
<comment type="cofactor">
    <cofactor evidence="16">
        <name>Ca(2+)</name>
        <dbReference type="ChEBI" id="CHEBI:29108"/>
    </cofactor>
    <text evidence="16">Binds 1 Ca(2+) cation per subunit. Seen in 1 crystal structure, it is not clear if it is physiologically important.</text>
</comment>
<keyword evidence="10 12" id="KW-0694">RNA-binding</keyword>
<dbReference type="Pfam" id="PF07521">
    <property type="entry name" value="RMMBL"/>
    <property type="match status" value="1"/>
</dbReference>
<proteinExistence type="inferred from homology"/>
<feature type="binding site" evidence="16">
    <location>
        <position position="76"/>
    </location>
    <ligand>
        <name>Zn(2+)</name>
        <dbReference type="ChEBI" id="CHEBI:29105"/>
        <label>1</label>
        <note>catalytic</note>
    </ligand>
</feature>
<evidence type="ECO:0000256" key="14">
    <source>
        <dbReference type="PIRSR" id="PIRSR004803-1"/>
    </source>
</evidence>
<dbReference type="InterPro" id="IPR011108">
    <property type="entry name" value="RMMBL"/>
</dbReference>
<dbReference type="InterPro" id="IPR041636">
    <property type="entry name" value="RNase_J_C"/>
</dbReference>
<dbReference type="GO" id="GO:0005737">
    <property type="term" value="C:cytoplasm"/>
    <property type="evidence" value="ECO:0007669"/>
    <property type="project" value="UniProtKB-SubCell"/>
</dbReference>
<evidence type="ECO:0000313" key="19">
    <source>
        <dbReference type="Proteomes" id="UP000198312"/>
    </source>
</evidence>
<keyword evidence="4 12" id="KW-0540">Nuclease</keyword>
<feature type="domain" description="Metallo-beta-lactamase" evidence="17">
    <location>
        <begin position="21"/>
        <end position="215"/>
    </location>
</feature>